<reference evidence="2" key="1">
    <citation type="submission" date="2022-05" db="EMBL/GenBank/DDBJ databases">
        <authorList>
            <person name="Pankratov T."/>
        </authorList>
    </citation>
    <scope>NUCLEOTIDE SEQUENCE</scope>
    <source>
        <strain evidence="2">BP6-180914</strain>
    </source>
</reference>
<feature type="region of interest" description="Disordered" evidence="1">
    <location>
        <begin position="1"/>
        <end position="20"/>
    </location>
</feature>
<gene>
    <name evidence="2" type="ORF">M8523_01155</name>
</gene>
<evidence type="ECO:0000313" key="3">
    <source>
        <dbReference type="Proteomes" id="UP001165667"/>
    </source>
</evidence>
<protein>
    <submittedName>
        <fullName evidence="2">Uncharacterized protein</fullName>
    </submittedName>
</protein>
<dbReference type="RefSeq" id="WP_282582983.1">
    <property type="nucleotide sequence ID" value="NZ_JAMOIM010000001.1"/>
</dbReference>
<accession>A0AA41YZN3</accession>
<dbReference type="AlphaFoldDB" id="A0AA41YZN3"/>
<organism evidence="2 3">
    <name type="scientific">Lichenifustis flavocetrariae</name>
    <dbReference type="NCBI Taxonomy" id="2949735"/>
    <lineage>
        <taxon>Bacteria</taxon>
        <taxon>Pseudomonadati</taxon>
        <taxon>Pseudomonadota</taxon>
        <taxon>Alphaproteobacteria</taxon>
        <taxon>Hyphomicrobiales</taxon>
        <taxon>Lichenihabitantaceae</taxon>
        <taxon>Lichenifustis</taxon>
    </lineage>
</organism>
<proteinExistence type="predicted"/>
<keyword evidence="3" id="KW-1185">Reference proteome</keyword>
<dbReference type="Proteomes" id="UP001165667">
    <property type="component" value="Unassembled WGS sequence"/>
</dbReference>
<dbReference type="EMBL" id="JAMOIM010000001">
    <property type="protein sequence ID" value="MCW6506627.1"/>
    <property type="molecule type" value="Genomic_DNA"/>
</dbReference>
<name>A0AA41YZN3_9HYPH</name>
<sequence>MRSVDGSAVRRGPAPDVGWRPGSLLEIRQLNALTALILSAALIDSLKPYFPTNDNLLGVSAL</sequence>
<evidence type="ECO:0000313" key="2">
    <source>
        <dbReference type="EMBL" id="MCW6506627.1"/>
    </source>
</evidence>
<comment type="caution">
    <text evidence="2">The sequence shown here is derived from an EMBL/GenBank/DDBJ whole genome shotgun (WGS) entry which is preliminary data.</text>
</comment>
<evidence type="ECO:0000256" key="1">
    <source>
        <dbReference type="SAM" id="MobiDB-lite"/>
    </source>
</evidence>